<dbReference type="InterPro" id="IPR046219">
    <property type="entry name" value="DUF6252"/>
</dbReference>
<proteinExistence type="predicted"/>
<organism evidence="1 2">
    <name type="scientific">Flavobacterium haoranii</name>
    <dbReference type="NCBI Taxonomy" id="683124"/>
    <lineage>
        <taxon>Bacteria</taxon>
        <taxon>Pseudomonadati</taxon>
        <taxon>Bacteroidota</taxon>
        <taxon>Flavobacteriia</taxon>
        <taxon>Flavobacteriales</taxon>
        <taxon>Flavobacteriaceae</taxon>
        <taxon>Flavobacterium</taxon>
    </lineage>
</organism>
<evidence type="ECO:0000313" key="1">
    <source>
        <dbReference type="EMBL" id="SHJ39315.1"/>
    </source>
</evidence>
<reference evidence="1 2" key="1">
    <citation type="submission" date="2016-11" db="EMBL/GenBank/DDBJ databases">
        <authorList>
            <person name="Jaros S."/>
            <person name="Januszkiewicz K."/>
            <person name="Wedrychowicz H."/>
        </authorList>
    </citation>
    <scope>NUCLEOTIDE SEQUENCE [LARGE SCALE GENOMIC DNA]</scope>
    <source>
        <strain evidence="1 2">DSM 22807</strain>
    </source>
</reference>
<keyword evidence="2" id="KW-1185">Reference proteome</keyword>
<dbReference type="RefSeq" id="WP_072784380.1">
    <property type="nucleotide sequence ID" value="NZ_CP045292.1"/>
</dbReference>
<accession>A0A1M6IY00</accession>
<dbReference type="PROSITE" id="PS51257">
    <property type="entry name" value="PROKAR_LIPOPROTEIN"/>
    <property type="match status" value="1"/>
</dbReference>
<dbReference type="Proteomes" id="UP000184232">
    <property type="component" value="Unassembled WGS sequence"/>
</dbReference>
<protein>
    <submittedName>
        <fullName evidence="1">Uncharacterized protein</fullName>
    </submittedName>
</protein>
<dbReference type="EMBL" id="FQZH01000003">
    <property type="protein sequence ID" value="SHJ39315.1"/>
    <property type="molecule type" value="Genomic_DNA"/>
</dbReference>
<dbReference type="Pfam" id="PF19765">
    <property type="entry name" value="DUF6252"/>
    <property type="match status" value="1"/>
</dbReference>
<dbReference type="STRING" id="683124.SAMN05444337_1907"/>
<sequence>MKKIQNIGITLLLALSVSIISCSKDDDGGSGGNAASGTITAKVNGTRLTSTEMLTVGSKVNNGTGTFALTLQGTNMDGKGFQITLNAVDGEGTYEIGGSALVYNVVSYIEGNATSPMDTQTWTAPYDDNSARGEVKISTLTDSKAIGTFEFTCKNPNDSSIKNITEGSFNVDITTY</sequence>
<name>A0A1M6IY00_9FLAO</name>
<evidence type="ECO:0000313" key="2">
    <source>
        <dbReference type="Proteomes" id="UP000184232"/>
    </source>
</evidence>
<dbReference type="AlphaFoldDB" id="A0A1M6IY00"/>
<gene>
    <name evidence="1" type="ORF">SAMN05444337_1907</name>
</gene>
<dbReference type="OrthoDB" id="824283at2"/>